<dbReference type="EMBL" id="JAIWYP010000011">
    <property type="protein sequence ID" value="KAH3742162.1"/>
    <property type="molecule type" value="Genomic_DNA"/>
</dbReference>
<proteinExistence type="predicted"/>
<gene>
    <name evidence="1" type="ORF">DPMN_048898</name>
</gene>
<reference evidence="1" key="2">
    <citation type="submission" date="2020-11" db="EMBL/GenBank/DDBJ databases">
        <authorList>
            <person name="McCartney M.A."/>
            <person name="Auch B."/>
            <person name="Kono T."/>
            <person name="Mallez S."/>
            <person name="Becker A."/>
            <person name="Gohl D.M."/>
            <person name="Silverstein K.A.T."/>
            <person name="Koren S."/>
            <person name="Bechman K.B."/>
            <person name="Herman A."/>
            <person name="Abrahante J.E."/>
            <person name="Garbe J."/>
        </authorList>
    </citation>
    <scope>NUCLEOTIDE SEQUENCE</scope>
    <source>
        <strain evidence="1">Duluth1</strain>
        <tissue evidence="1">Whole animal</tissue>
    </source>
</reference>
<sequence length="54" mass="6104">MDILGKSNRMSYAAAWGAIAFLTAEMVFGEFVIVDLKGPRYITSKHVRMVLNRQ</sequence>
<evidence type="ECO:0000313" key="1">
    <source>
        <dbReference type="EMBL" id="KAH3742162.1"/>
    </source>
</evidence>
<reference evidence="1" key="1">
    <citation type="journal article" date="2019" name="bioRxiv">
        <title>The Genome of the Zebra Mussel, Dreissena polymorpha: A Resource for Invasive Species Research.</title>
        <authorList>
            <person name="McCartney M.A."/>
            <person name="Auch B."/>
            <person name="Kono T."/>
            <person name="Mallez S."/>
            <person name="Zhang Y."/>
            <person name="Obille A."/>
            <person name="Becker A."/>
            <person name="Abrahante J.E."/>
            <person name="Garbe J."/>
            <person name="Badalamenti J.P."/>
            <person name="Herman A."/>
            <person name="Mangelson H."/>
            <person name="Liachko I."/>
            <person name="Sullivan S."/>
            <person name="Sone E.D."/>
            <person name="Koren S."/>
            <person name="Silverstein K.A.T."/>
            <person name="Beckman K.B."/>
            <person name="Gohl D.M."/>
        </authorList>
    </citation>
    <scope>NUCLEOTIDE SEQUENCE</scope>
    <source>
        <strain evidence="1">Duluth1</strain>
        <tissue evidence="1">Whole animal</tissue>
    </source>
</reference>
<protein>
    <submittedName>
        <fullName evidence="1">Uncharacterized protein</fullName>
    </submittedName>
</protein>
<accession>A0A9D4I3C0</accession>
<keyword evidence="2" id="KW-1185">Reference proteome</keyword>
<comment type="caution">
    <text evidence="1">The sequence shown here is derived from an EMBL/GenBank/DDBJ whole genome shotgun (WGS) entry which is preliminary data.</text>
</comment>
<evidence type="ECO:0000313" key="2">
    <source>
        <dbReference type="Proteomes" id="UP000828390"/>
    </source>
</evidence>
<name>A0A9D4I3C0_DREPO</name>
<dbReference type="Proteomes" id="UP000828390">
    <property type="component" value="Unassembled WGS sequence"/>
</dbReference>
<dbReference type="AlphaFoldDB" id="A0A9D4I3C0"/>
<organism evidence="1 2">
    <name type="scientific">Dreissena polymorpha</name>
    <name type="common">Zebra mussel</name>
    <name type="synonym">Mytilus polymorpha</name>
    <dbReference type="NCBI Taxonomy" id="45954"/>
    <lineage>
        <taxon>Eukaryota</taxon>
        <taxon>Metazoa</taxon>
        <taxon>Spiralia</taxon>
        <taxon>Lophotrochozoa</taxon>
        <taxon>Mollusca</taxon>
        <taxon>Bivalvia</taxon>
        <taxon>Autobranchia</taxon>
        <taxon>Heteroconchia</taxon>
        <taxon>Euheterodonta</taxon>
        <taxon>Imparidentia</taxon>
        <taxon>Neoheterodontei</taxon>
        <taxon>Myida</taxon>
        <taxon>Dreissenoidea</taxon>
        <taxon>Dreissenidae</taxon>
        <taxon>Dreissena</taxon>
    </lineage>
</organism>